<dbReference type="AlphaFoldDB" id="A0A4C1W0D1"/>
<protein>
    <submittedName>
        <fullName evidence="2">Uncharacterized protein</fullName>
    </submittedName>
</protein>
<dbReference type="Proteomes" id="UP000299102">
    <property type="component" value="Unassembled WGS sequence"/>
</dbReference>
<comment type="caution">
    <text evidence="2">The sequence shown here is derived from an EMBL/GenBank/DDBJ whole genome shotgun (WGS) entry which is preliminary data.</text>
</comment>
<reference evidence="2 3" key="1">
    <citation type="journal article" date="2019" name="Commun. Biol.">
        <title>The bagworm genome reveals a unique fibroin gene that provides high tensile strength.</title>
        <authorList>
            <person name="Kono N."/>
            <person name="Nakamura H."/>
            <person name="Ohtoshi R."/>
            <person name="Tomita M."/>
            <person name="Numata K."/>
            <person name="Arakawa K."/>
        </authorList>
    </citation>
    <scope>NUCLEOTIDE SEQUENCE [LARGE SCALE GENOMIC DNA]</scope>
</reference>
<accession>A0A4C1W0D1</accession>
<proteinExistence type="predicted"/>
<evidence type="ECO:0000313" key="2">
    <source>
        <dbReference type="EMBL" id="GBP43969.1"/>
    </source>
</evidence>
<feature type="compositionally biased region" description="Basic residues" evidence="1">
    <location>
        <begin position="22"/>
        <end position="39"/>
    </location>
</feature>
<name>A0A4C1W0D1_EUMVA</name>
<organism evidence="2 3">
    <name type="scientific">Eumeta variegata</name>
    <name type="common">Bagworm moth</name>
    <name type="synonym">Eumeta japonica</name>
    <dbReference type="NCBI Taxonomy" id="151549"/>
    <lineage>
        <taxon>Eukaryota</taxon>
        <taxon>Metazoa</taxon>
        <taxon>Ecdysozoa</taxon>
        <taxon>Arthropoda</taxon>
        <taxon>Hexapoda</taxon>
        <taxon>Insecta</taxon>
        <taxon>Pterygota</taxon>
        <taxon>Neoptera</taxon>
        <taxon>Endopterygota</taxon>
        <taxon>Lepidoptera</taxon>
        <taxon>Glossata</taxon>
        <taxon>Ditrysia</taxon>
        <taxon>Tineoidea</taxon>
        <taxon>Psychidae</taxon>
        <taxon>Oiketicinae</taxon>
        <taxon>Eumeta</taxon>
    </lineage>
</organism>
<feature type="compositionally biased region" description="Basic and acidic residues" evidence="1">
    <location>
        <begin position="64"/>
        <end position="81"/>
    </location>
</feature>
<dbReference type="EMBL" id="BGZK01000445">
    <property type="protein sequence ID" value="GBP43969.1"/>
    <property type="molecule type" value="Genomic_DNA"/>
</dbReference>
<evidence type="ECO:0000313" key="3">
    <source>
        <dbReference type="Proteomes" id="UP000299102"/>
    </source>
</evidence>
<keyword evidence="3" id="KW-1185">Reference proteome</keyword>
<gene>
    <name evidence="2" type="ORF">EVAR_27137_1</name>
</gene>
<evidence type="ECO:0000256" key="1">
    <source>
        <dbReference type="SAM" id="MobiDB-lite"/>
    </source>
</evidence>
<sequence length="81" mass="8912">MVTFRDDSATKTGRIAGASHRPSSRQKPARWALSRRSRRPRSEISLGNVRSDDDGAASDSAPDDQGHGDVKHSRLENELVK</sequence>
<feature type="region of interest" description="Disordered" evidence="1">
    <location>
        <begin position="1"/>
        <end position="81"/>
    </location>
</feature>